<evidence type="ECO:0000313" key="11">
    <source>
        <dbReference type="EMBL" id="EGY20236.1"/>
    </source>
</evidence>
<feature type="region of interest" description="Disordered" evidence="9">
    <location>
        <begin position="363"/>
        <end position="432"/>
    </location>
</feature>
<evidence type="ECO:0000256" key="8">
    <source>
        <dbReference type="ARBA" id="ARBA00048434"/>
    </source>
</evidence>
<reference evidence="11 12" key="1">
    <citation type="submission" date="2008-03" db="EMBL/GenBank/DDBJ databases">
        <title>The Genome Sequence of Verticillium dahliae VdLs.17.</title>
        <authorList>
            <consortium name="The Broad Institute Genome Sequencing Platform"/>
            <person name="Ma L.-J.J."/>
            <person name="Klosterman S.J."/>
            <person name="Subbarao K."/>
            <person name="Dobinson K."/>
            <person name="Veronese P."/>
            <person name="Kang S."/>
            <person name="Gold S.E."/>
            <person name="Young S."/>
            <person name="Jaffe D."/>
            <person name="Gnerre S."/>
            <person name="Berlin A."/>
            <person name="Heiman D."/>
            <person name="Hepburn T."/>
            <person name="Sykes S."/>
            <person name="Alvarado L."/>
            <person name="Kodira C.D."/>
            <person name="Lander E."/>
            <person name="Galagan J."/>
            <person name="Nusbaum C."/>
            <person name="Birren B."/>
        </authorList>
    </citation>
    <scope>NUCLEOTIDE SEQUENCE [LARGE SCALE GENOMIC DNA]</scope>
    <source>
        <strain evidence="12">VdLs.17 / ATCC MYA-4575 / FGSC 10137</strain>
    </source>
</reference>
<protein>
    <recommendedName>
        <fullName evidence="2">tRNA (guanine(9)-N1)-methyltransferase</fullName>
        <ecNumber evidence="1">2.1.1.221</ecNumber>
    </recommendedName>
    <alternativeName>
        <fullName evidence="7">tRNA methyltransferase 10</fullName>
    </alternativeName>
    <alternativeName>
        <fullName evidence="6">tRNA(m1G9)-methyltransferase</fullName>
    </alternativeName>
</protein>
<dbReference type="PROSITE" id="PS51675">
    <property type="entry name" value="SAM_MT_TRM10"/>
    <property type="match status" value="1"/>
</dbReference>
<sequence length="432" mass="47591">MDNTTSDTANASIAEPESSSIPIESLLQSTPSVENAPAPTPVTNAASHVVSDSNPTGGHSAETTVDAAPASEPTATEPEPKLSKNQLRKLKRKAQWEDARDDRKRKRKEKRHDRAVRKREDKQALIAEAKAKGVDPSTLFQKPAKPEPAVRVPVALVVDCDFEEYMLESERISLSSQVTRCYSDNRRARYQSHLYISSYKGMMKERFETTLANQHLHWKGVKLMEGDYIEAAKAAEQEMKGPDGGQLIDVLKPREGAKPALFRDEADATPQAEAEPEPAEDLKSIVYLSAESPNTLDRLEPNTSYIIGGLVDRNREKGLCHRRAREKGIRTAKLPIGEYLEMASRRTGDWGKAFLEVIPKRKGGKLRGSAEEGDTTGADLDDNKLDDEEDDDEHGEEDQTTTEDKLGNNGAPESDEMQVDTDTAANAPVSAT</sequence>
<dbReference type="OrthoDB" id="278300at2759"/>
<dbReference type="GO" id="GO:0052905">
    <property type="term" value="F:tRNA (guanosine(9)-N1)-methyltransferase activity"/>
    <property type="evidence" value="ECO:0007669"/>
    <property type="project" value="UniProtKB-EC"/>
</dbReference>
<feature type="compositionally biased region" description="Low complexity" evidence="9">
    <location>
        <begin position="35"/>
        <end position="46"/>
    </location>
</feature>
<evidence type="ECO:0000256" key="7">
    <source>
        <dbReference type="ARBA" id="ARBA00032166"/>
    </source>
</evidence>
<dbReference type="EMBL" id="DS572697">
    <property type="protein sequence ID" value="EGY20236.1"/>
    <property type="molecule type" value="Genomic_DNA"/>
</dbReference>
<feature type="compositionally biased region" description="Acidic residues" evidence="9">
    <location>
        <begin position="384"/>
        <end position="401"/>
    </location>
</feature>
<dbReference type="FunCoup" id="G2WVB1">
    <property type="interactions" value="728"/>
</dbReference>
<keyword evidence="3" id="KW-0489">Methyltransferase</keyword>
<feature type="compositionally biased region" description="Polar residues" evidence="9">
    <location>
        <begin position="50"/>
        <end position="63"/>
    </location>
</feature>
<dbReference type="GeneID" id="20703715"/>
<dbReference type="GO" id="GO:0000049">
    <property type="term" value="F:tRNA binding"/>
    <property type="evidence" value="ECO:0007669"/>
    <property type="project" value="TreeGrafter"/>
</dbReference>
<dbReference type="OMA" id="FKKNDGW"/>
<dbReference type="Proteomes" id="UP000001611">
    <property type="component" value="Chromosome 7"/>
</dbReference>
<evidence type="ECO:0000256" key="6">
    <source>
        <dbReference type="ARBA" id="ARBA00031792"/>
    </source>
</evidence>
<dbReference type="GO" id="GO:0002939">
    <property type="term" value="P:tRNA N1-guanine methylation"/>
    <property type="evidence" value="ECO:0007669"/>
    <property type="project" value="TreeGrafter"/>
</dbReference>
<dbReference type="InterPro" id="IPR007356">
    <property type="entry name" value="tRNA_m1G_MeTrfase_euk"/>
</dbReference>
<dbReference type="PANTHER" id="PTHR13563:SF13">
    <property type="entry name" value="TRNA METHYLTRANSFERASE 10 HOMOLOG A"/>
    <property type="match status" value="1"/>
</dbReference>
<dbReference type="CDD" id="cd18089">
    <property type="entry name" value="SPOUT_Trm10-like"/>
    <property type="match status" value="1"/>
</dbReference>
<dbReference type="PANTHER" id="PTHR13563">
    <property type="entry name" value="TRNA (GUANINE-9-) METHYLTRANSFERASE"/>
    <property type="match status" value="1"/>
</dbReference>
<evidence type="ECO:0000256" key="2">
    <source>
        <dbReference type="ARBA" id="ARBA00020451"/>
    </source>
</evidence>
<gene>
    <name evidence="11" type="ORF">VDAG_02252</name>
</gene>
<evidence type="ECO:0000259" key="10">
    <source>
        <dbReference type="PROSITE" id="PS51675"/>
    </source>
</evidence>
<dbReference type="InterPro" id="IPR038459">
    <property type="entry name" value="MT_TRM10-typ_sf"/>
</dbReference>
<dbReference type="InterPro" id="IPR028564">
    <property type="entry name" value="MT_TRM10-typ"/>
</dbReference>
<keyword evidence="4" id="KW-0808">Transferase</keyword>
<dbReference type="AlphaFoldDB" id="G2WVB1"/>
<dbReference type="eggNOG" id="KOG2967">
    <property type="taxonomic scope" value="Eukaryota"/>
</dbReference>
<feature type="compositionally biased region" description="Low complexity" evidence="9">
    <location>
        <begin position="67"/>
        <end position="77"/>
    </location>
</feature>
<proteinExistence type="predicted"/>
<dbReference type="InParanoid" id="G2WVB1"/>
<comment type="catalytic activity">
    <reaction evidence="8">
        <text>guanosine(9) in tRNA + S-adenosyl-L-methionine = N(1)-methylguanosine(9) in tRNA + S-adenosyl-L-homocysteine + H(+)</text>
        <dbReference type="Rhea" id="RHEA:43156"/>
        <dbReference type="Rhea" id="RHEA-COMP:10367"/>
        <dbReference type="Rhea" id="RHEA-COMP:10368"/>
        <dbReference type="ChEBI" id="CHEBI:15378"/>
        <dbReference type="ChEBI" id="CHEBI:57856"/>
        <dbReference type="ChEBI" id="CHEBI:59789"/>
        <dbReference type="ChEBI" id="CHEBI:73542"/>
        <dbReference type="ChEBI" id="CHEBI:74269"/>
        <dbReference type="EC" id="2.1.1.221"/>
    </reaction>
</comment>
<evidence type="ECO:0000256" key="4">
    <source>
        <dbReference type="ARBA" id="ARBA00022679"/>
    </source>
</evidence>
<feature type="compositionally biased region" description="Low complexity" evidence="9">
    <location>
        <begin position="11"/>
        <end position="25"/>
    </location>
</feature>
<keyword evidence="5" id="KW-0949">S-adenosyl-L-methionine</keyword>
<evidence type="ECO:0000256" key="1">
    <source>
        <dbReference type="ARBA" id="ARBA00012797"/>
    </source>
</evidence>
<dbReference type="Gene3D" id="3.40.1280.30">
    <property type="match status" value="1"/>
</dbReference>
<feature type="compositionally biased region" description="Polar residues" evidence="9">
    <location>
        <begin position="1"/>
        <end position="10"/>
    </location>
</feature>
<keyword evidence="12" id="KW-1185">Reference proteome</keyword>
<feature type="region of interest" description="Disordered" evidence="9">
    <location>
        <begin position="1"/>
        <end position="121"/>
    </location>
</feature>
<dbReference type="EC" id="2.1.1.221" evidence="1"/>
<dbReference type="SMR" id="G2WVB1"/>
<feature type="domain" description="SAM-dependent MTase TRM10-type" evidence="10">
    <location>
        <begin position="142"/>
        <end position="387"/>
    </location>
</feature>
<accession>G2WVB1</accession>
<dbReference type="RefSeq" id="XP_009656576.1">
    <property type="nucleotide sequence ID" value="XM_009658281.1"/>
</dbReference>
<feature type="compositionally biased region" description="Basic residues" evidence="9">
    <location>
        <begin position="103"/>
        <end position="117"/>
    </location>
</feature>
<evidence type="ECO:0000256" key="5">
    <source>
        <dbReference type="ARBA" id="ARBA00022691"/>
    </source>
</evidence>
<dbReference type="KEGG" id="vda:VDAG_02252"/>
<feature type="compositionally biased region" description="Polar residues" evidence="9">
    <location>
        <begin position="420"/>
        <end position="432"/>
    </location>
</feature>
<dbReference type="HOGENOM" id="CLU_034384_0_0_1"/>
<evidence type="ECO:0000313" key="12">
    <source>
        <dbReference type="Proteomes" id="UP000001611"/>
    </source>
</evidence>
<dbReference type="STRING" id="498257.G2WVB1"/>
<evidence type="ECO:0000256" key="9">
    <source>
        <dbReference type="SAM" id="MobiDB-lite"/>
    </source>
</evidence>
<organism evidence="11 12">
    <name type="scientific">Verticillium dahliae (strain VdLs.17 / ATCC MYA-4575 / FGSC 10137)</name>
    <name type="common">Verticillium wilt</name>
    <dbReference type="NCBI Taxonomy" id="498257"/>
    <lineage>
        <taxon>Eukaryota</taxon>
        <taxon>Fungi</taxon>
        <taxon>Dikarya</taxon>
        <taxon>Ascomycota</taxon>
        <taxon>Pezizomycotina</taxon>
        <taxon>Sordariomycetes</taxon>
        <taxon>Hypocreomycetidae</taxon>
        <taxon>Glomerellales</taxon>
        <taxon>Plectosphaerellaceae</taxon>
        <taxon>Verticillium</taxon>
    </lineage>
</organism>
<dbReference type="GO" id="GO:0005634">
    <property type="term" value="C:nucleus"/>
    <property type="evidence" value="ECO:0007669"/>
    <property type="project" value="TreeGrafter"/>
</dbReference>
<evidence type="ECO:0000256" key="3">
    <source>
        <dbReference type="ARBA" id="ARBA00022603"/>
    </source>
</evidence>
<name>G2WVB1_VERDV</name>